<dbReference type="EMBL" id="CP074133">
    <property type="protein sequence ID" value="QUX23564.1"/>
    <property type="molecule type" value="Genomic_DNA"/>
</dbReference>
<sequence length="340" mass="38204">MAFNEHVTEYGGLPVFEYRSPEGMAAQRAWTEKYPRGHREMTDPLSMLAALRTPGAYAWRLRDSEGWEPREGEFVTRYYERFCSEVPPEKVSALVVGNYEETMDMDEPELIRDALLACAPRWTGLRSLFYADLTYEEYEASWFTHGDLSVIPAAFPRLERLTIRGTGELSLPVEEHSSLRSLALQGGGLPAALVEQVLASRYPALEHLDLWLGIENYGGDTTPRVLAPLLNGEVHVGVRSLGLRNAEDTDLWVRTMADAPVLERLEALDFSMGTLTDEGAQILLDVPGFRELSRLDLHQHYMSEEMEARVVEAFTAAGVRIDASERFKGSKGDIYPTVTE</sequence>
<accession>A0ABX8BQM1</accession>
<dbReference type="NCBIfam" id="NF038076">
    <property type="entry name" value="fam_STM4015"/>
    <property type="match status" value="1"/>
</dbReference>
<dbReference type="SUPFAM" id="SSF52047">
    <property type="entry name" value="RNI-like"/>
    <property type="match status" value="1"/>
</dbReference>
<dbReference type="Proteomes" id="UP000676079">
    <property type="component" value="Chromosome"/>
</dbReference>
<dbReference type="InterPro" id="IPR032675">
    <property type="entry name" value="LRR_dom_sf"/>
</dbReference>
<dbReference type="Gene3D" id="3.80.10.10">
    <property type="entry name" value="Ribonuclease Inhibitor"/>
    <property type="match status" value="1"/>
</dbReference>
<reference evidence="1 2" key="1">
    <citation type="submission" date="2021-05" db="EMBL/GenBank/DDBJ databases">
        <title>Direct Submission.</title>
        <authorList>
            <person name="Li K."/>
            <person name="Gao J."/>
        </authorList>
    </citation>
    <scope>NUCLEOTIDE SEQUENCE [LARGE SCALE GENOMIC DNA]</scope>
    <source>
        <strain evidence="1 2">Mg02</strain>
    </source>
</reference>
<gene>
    <name evidence="1" type="ORF">KGD84_04120</name>
</gene>
<dbReference type="RefSeq" id="WP_220564787.1">
    <property type="nucleotide sequence ID" value="NZ_CP074133.1"/>
</dbReference>
<evidence type="ECO:0000313" key="2">
    <source>
        <dbReference type="Proteomes" id="UP000676079"/>
    </source>
</evidence>
<name>A0ABX8BQM1_9ACTN</name>
<evidence type="ECO:0000313" key="1">
    <source>
        <dbReference type="EMBL" id="QUX23564.1"/>
    </source>
</evidence>
<dbReference type="InterPro" id="IPR047722">
    <property type="entry name" value="STM4015-like"/>
</dbReference>
<proteinExistence type="predicted"/>
<keyword evidence="2" id="KW-1185">Reference proteome</keyword>
<organism evidence="1 2">
    <name type="scientific">Nocardiopsis changdeensis</name>
    <dbReference type="NCBI Taxonomy" id="2831969"/>
    <lineage>
        <taxon>Bacteria</taxon>
        <taxon>Bacillati</taxon>
        <taxon>Actinomycetota</taxon>
        <taxon>Actinomycetes</taxon>
        <taxon>Streptosporangiales</taxon>
        <taxon>Nocardiopsidaceae</taxon>
        <taxon>Nocardiopsis</taxon>
    </lineage>
</organism>
<protein>
    <submittedName>
        <fullName evidence="1">STM4015 family protein</fullName>
    </submittedName>
</protein>